<dbReference type="InterPro" id="IPR050535">
    <property type="entry name" value="DNA_Repair-Maintenance_Comp"/>
</dbReference>
<protein>
    <recommendedName>
        <fullName evidence="1">Calcineurin-like phosphoesterase domain-containing protein</fullName>
    </recommendedName>
</protein>
<sequence length="349" mass="40660">MKVLCIGDPHIKSDNITDVNLFIEKLCQLIEAEIPDLIVVLGDVLHYHERVQSIAMNKAYEFIQRLKEYTLVIILVGNHDAYNNQIFLSGNHWMNGMKEWENVIVVDKILHHHTDDLHFVFVPYVPPGRFQEALNTNEEDWKKADCIFAHQEFYGCKLGAIVSVDGDRWPLEYPRIVSGHIHGKQTPQKNIYYCGSAMQHAFGESEQNIIAVLTWPGGKLVEHDLQLPRKRIVYKDVSAMEDYNPEETEDKIKITVSGVYDEFKAFKKTKKYRELIKTGKKVVFKPKKHDLKKDEQKLLDQTVDETDFNKILHNLVVAEKNRYLFQVHELVVRNREISEDDVIFLDTDK</sequence>
<proteinExistence type="predicted"/>
<name>A0A6C0EKZ8_9ZZZZ</name>
<evidence type="ECO:0000259" key="1">
    <source>
        <dbReference type="Pfam" id="PF00149"/>
    </source>
</evidence>
<reference evidence="2" key="1">
    <citation type="journal article" date="2020" name="Nature">
        <title>Giant virus diversity and host interactions through global metagenomics.</title>
        <authorList>
            <person name="Schulz F."/>
            <person name="Roux S."/>
            <person name="Paez-Espino D."/>
            <person name="Jungbluth S."/>
            <person name="Walsh D.A."/>
            <person name="Denef V.J."/>
            <person name="McMahon K.D."/>
            <person name="Konstantinidis K.T."/>
            <person name="Eloe-Fadrosh E.A."/>
            <person name="Kyrpides N.C."/>
            <person name="Woyke T."/>
        </authorList>
    </citation>
    <scope>NUCLEOTIDE SEQUENCE</scope>
    <source>
        <strain evidence="2">GVMAG-M-3300005589-24</strain>
    </source>
</reference>
<dbReference type="Pfam" id="PF00149">
    <property type="entry name" value="Metallophos"/>
    <property type="match status" value="1"/>
</dbReference>
<feature type="domain" description="Calcineurin-like phosphoesterase" evidence="1">
    <location>
        <begin position="1"/>
        <end position="183"/>
    </location>
</feature>
<dbReference type="InterPro" id="IPR029052">
    <property type="entry name" value="Metallo-depent_PP-like"/>
</dbReference>
<dbReference type="AlphaFoldDB" id="A0A6C0EKZ8"/>
<accession>A0A6C0EKZ8</accession>
<evidence type="ECO:0000313" key="2">
    <source>
        <dbReference type="EMBL" id="QHT29412.1"/>
    </source>
</evidence>
<dbReference type="PANTHER" id="PTHR30337:SF0">
    <property type="entry name" value="NUCLEASE SBCCD SUBUNIT D"/>
    <property type="match status" value="1"/>
</dbReference>
<dbReference type="InterPro" id="IPR004843">
    <property type="entry name" value="Calcineurin-like_PHP"/>
</dbReference>
<dbReference type="PANTHER" id="PTHR30337">
    <property type="entry name" value="COMPONENT OF ATP-DEPENDENT DSDNA EXONUCLEASE"/>
    <property type="match status" value="1"/>
</dbReference>
<organism evidence="2">
    <name type="scientific">viral metagenome</name>
    <dbReference type="NCBI Taxonomy" id="1070528"/>
    <lineage>
        <taxon>unclassified sequences</taxon>
        <taxon>metagenomes</taxon>
        <taxon>organismal metagenomes</taxon>
    </lineage>
</organism>
<dbReference type="Gene3D" id="3.60.21.10">
    <property type="match status" value="1"/>
</dbReference>
<dbReference type="SUPFAM" id="SSF56300">
    <property type="entry name" value="Metallo-dependent phosphatases"/>
    <property type="match status" value="1"/>
</dbReference>
<dbReference type="EMBL" id="MN738877">
    <property type="protein sequence ID" value="QHT29412.1"/>
    <property type="molecule type" value="Genomic_DNA"/>
</dbReference>
<dbReference type="GO" id="GO:0016787">
    <property type="term" value="F:hydrolase activity"/>
    <property type="evidence" value="ECO:0007669"/>
    <property type="project" value="InterPro"/>
</dbReference>